<keyword evidence="7" id="KW-1185">Reference proteome</keyword>
<dbReference type="EMBL" id="KZ998291">
    <property type="protein sequence ID" value="RKO86329.1"/>
    <property type="molecule type" value="Genomic_DNA"/>
</dbReference>
<reference evidence="7" key="1">
    <citation type="journal article" date="2018" name="Nat. Microbiol.">
        <title>Leveraging single-cell genomics to expand the fungal tree of life.</title>
        <authorList>
            <person name="Ahrendt S.R."/>
            <person name="Quandt C.A."/>
            <person name="Ciobanu D."/>
            <person name="Clum A."/>
            <person name="Salamov A."/>
            <person name="Andreopoulos B."/>
            <person name="Cheng J.F."/>
            <person name="Woyke T."/>
            <person name="Pelin A."/>
            <person name="Henrissat B."/>
            <person name="Reynolds N.K."/>
            <person name="Benny G.L."/>
            <person name="Smith M.E."/>
            <person name="James T.Y."/>
            <person name="Grigoriev I.V."/>
        </authorList>
    </citation>
    <scope>NUCLEOTIDE SEQUENCE [LARGE SCALE GENOMIC DNA]</scope>
</reference>
<feature type="domain" description="Phospholipid/glycerol acyltransferase" evidence="5">
    <location>
        <begin position="66"/>
        <end position="183"/>
    </location>
</feature>
<dbReference type="GO" id="GO:0006654">
    <property type="term" value="P:phosphatidic acid biosynthetic process"/>
    <property type="evidence" value="ECO:0007669"/>
    <property type="project" value="TreeGrafter"/>
</dbReference>
<dbReference type="GO" id="GO:0005783">
    <property type="term" value="C:endoplasmic reticulum"/>
    <property type="evidence" value="ECO:0007669"/>
    <property type="project" value="TreeGrafter"/>
</dbReference>
<comment type="domain">
    <text evidence="4">The HXXXXD motif is essential for acyltransferase activity and may constitute the binding site for the phosphate moiety of the glycerol-3-phosphate.</text>
</comment>
<evidence type="ECO:0000259" key="5">
    <source>
        <dbReference type="SMART" id="SM00563"/>
    </source>
</evidence>
<keyword evidence="4" id="KW-1208">Phospholipid metabolism</keyword>
<evidence type="ECO:0000256" key="3">
    <source>
        <dbReference type="ARBA" id="ARBA00023315"/>
    </source>
</evidence>
<dbReference type="GO" id="GO:0016020">
    <property type="term" value="C:membrane"/>
    <property type="evidence" value="ECO:0007669"/>
    <property type="project" value="InterPro"/>
</dbReference>
<gene>
    <name evidence="6" type="ORF">BDK51DRAFT_12331</name>
</gene>
<name>A0A4P9W281_9FUNG</name>
<dbReference type="Proteomes" id="UP000269721">
    <property type="component" value="Unassembled WGS sequence"/>
</dbReference>
<evidence type="ECO:0000256" key="4">
    <source>
        <dbReference type="RuleBase" id="RU361267"/>
    </source>
</evidence>
<keyword evidence="4" id="KW-0594">Phospholipid biosynthesis</keyword>
<dbReference type="OrthoDB" id="202234at2759"/>
<accession>A0A4P9W281</accession>
<dbReference type="PANTHER" id="PTHR10434:SF11">
    <property type="entry name" value="1-ACYL-SN-GLYCEROL-3-PHOSPHATE ACYLTRANSFERASE"/>
    <property type="match status" value="1"/>
</dbReference>
<proteinExistence type="inferred from homology"/>
<dbReference type="NCBIfam" id="TIGR00530">
    <property type="entry name" value="AGP_acyltrn"/>
    <property type="match status" value="1"/>
</dbReference>
<dbReference type="GO" id="GO:0003841">
    <property type="term" value="F:1-acylglycerol-3-phosphate O-acyltransferase activity"/>
    <property type="evidence" value="ECO:0007669"/>
    <property type="project" value="UniProtKB-UniRule"/>
</dbReference>
<evidence type="ECO:0000313" key="6">
    <source>
        <dbReference type="EMBL" id="RKO86329.1"/>
    </source>
</evidence>
<keyword evidence="3 4" id="KW-0012">Acyltransferase</keyword>
<dbReference type="SUPFAM" id="SSF69593">
    <property type="entry name" value="Glycerol-3-phosphate (1)-acyltransferase"/>
    <property type="match status" value="1"/>
</dbReference>
<dbReference type="InterPro" id="IPR002123">
    <property type="entry name" value="Plipid/glycerol_acylTrfase"/>
</dbReference>
<keyword evidence="4" id="KW-0444">Lipid biosynthesis</keyword>
<protein>
    <recommendedName>
        <fullName evidence="4">1-acyl-sn-glycerol-3-phosphate acyltransferase</fullName>
        <ecNumber evidence="4">2.3.1.51</ecNumber>
    </recommendedName>
</protein>
<keyword evidence="4" id="KW-0443">Lipid metabolism</keyword>
<dbReference type="Pfam" id="PF01553">
    <property type="entry name" value="Acyltransferase"/>
    <property type="match status" value="1"/>
</dbReference>
<feature type="non-terminal residue" evidence="6">
    <location>
        <position position="202"/>
    </location>
</feature>
<feature type="non-terminal residue" evidence="6">
    <location>
        <position position="1"/>
    </location>
</feature>
<evidence type="ECO:0000256" key="2">
    <source>
        <dbReference type="ARBA" id="ARBA00022679"/>
    </source>
</evidence>
<keyword evidence="2 4" id="KW-0808">Transferase</keyword>
<comment type="similarity">
    <text evidence="1 4">Belongs to the 1-acyl-sn-glycerol-3-phosphate acyltransferase family.</text>
</comment>
<comment type="catalytic activity">
    <reaction evidence="4">
        <text>a 1-acyl-sn-glycero-3-phosphate + an acyl-CoA = a 1,2-diacyl-sn-glycero-3-phosphate + CoA</text>
        <dbReference type="Rhea" id="RHEA:19709"/>
        <dbReference type="ChEBI" id="CHEBI:57287"/>
        <dbReference type="ChEBI" id="CHEBI:57970"/>
        <dbReference type="ChEBI" id="CHEBI:58342"/>
        <dbReference type="ChEBI" id="CHEBI:58608"/>
        <dbReference type="EC" id="2.3.1.51"/>
    </reaction>
</comment>
<dbReference type="AlphaFoldDB" id="A0A4P9W281"/>
<dbReference type="SMART" id="SM00563">
    <property type="entry name" value="PlsC"/>
    <property type="match status" value="1"/>
</dbReference>
<evidence type="ECO:0000256" key="1">
    <source>
        <dbReference type="ARBA" id="ARBA00008655"/>
    </source>
</evidence>
<evidence type="ECO:0000313" key="7">
    <source>
        <dbReference type="Proteomes" id="UP000269721"/>
    </source>
</evidence>
<dbReference type="InterPro" id="IPR004552">
    <property type="entry name" value="AGP_acyltrans"/>
</dbReference>
<dbReference type="PANTHER" id="PTHR10434">
    <property type="entry name" value="1-ACYL-SN-GLYCEROL-3-PHOSPHATE ACYLTRANSFERASE"/>
    <property type="match status" value="1"/>
</dbReference>
<dbReference type="CDD" id="cd07989">
    <property type="entry name" value="LPLAT_AGPAT-like"/>
    <property type="match status" value="1"/>
</dbReference>
<dbReference type="EC" id="2.3.1.51" evidence="4"/>
<organism evidence="6 7">
    <name type="scientific">Blyttiomyces helicus</name>
    <dbReference type="NCBI Taxonomy" id="388810"/>
    <lineage>
        <taxon>Eukaryota</taxon>
        <taxon>Fungi</taxon>
        <taxon>Fungi incertae sedis</taxon>
        <taxon>Chytridiomycota</taxon>
        <taxon>Chytridiomycota incertae sedis</taxon>
        <taxon>Chytridiomycetes</taxon>
        <taxon>Chytridiomycetes incertae sedis</taxon>
        <taxon>Blyttiomyces</taxon>
    </lineage>
</organism>
<sequence>RLLGFVFACILSSSVGVISAPFLYVLGAHGYTNYLVGKTMAVVGPLVTGIRVNLVGKANLKKENPCVYVCNHQSALDLIAMGHVIRPNVVVMAKSSIKYVPIMGQFMQLARNILIDRKNRSSALEMMAQAAKYLQQNKAGLFVFPEGTRSHQKDNSMLPFKKGAFHVAVQGEIPIVPIVVSTYYPCYDEKEKILEPGVVTIK</sequence>